<proteinExistence type="predicted"/>
<feature type="compositionally biased region" description="Low complexity" evidence="1">
    <location>
        <begin position="116"/>
        <end position="129"/>
    </location>
</feature>
<reference evidence="2" key="1">
    <citation type="submission" date="2023-02" db="EMBL/GenBank/DDBJ databases">
        <authorList>
            <person name="Palmer J.M."/>
        </authorList>
    </citation>
    <scope>NUCLEOTIDE SEQUENCE</scope>
    <source>
        <strain evidence="2">FW57</strain>
    </source>
</reference>
<accession>A0AAD4EYP7</accession>
<name>A0AAD4EYP7_9PEZI</name>
<feature type="region of interest" description="Disordered" evidence="1">
    <location>
        <begin position="102"/>
        <end position="134"/>
    </location>
</feature>
<dbReference type="EMBL" id="JAHCVI010000001">
    <property type="protein sequence ID" value="KAG7290051.1"/>
    <property type="molecule type" value="Genomic_DNA"/>
</dbReference>
<sequence length="684" mass="75933">MSLAIKDGTMLRRETETCLRLFAQCLRIEELSSARFLWFEDCQARFRWWAFSLKASSTGRGSLDRILAHRSDVRDAIHGVLETLASALGSCLVESRRLDAEDDADETRSDASSPRSVTSAFSESSTSSEPDNDNHVADVAAQHAYFIDMCLRSLSRFSILIRKAKDKLRHKRADDDLVRIQSHEPQTLALVEYDDHIAKHLHSFSLRALPWDFDLDEAAASAGSSDSGPAPGPRPSAEDDHVEDPEVNIKSFQETAQSVSKTLMQLLQAVDGNERLEGLTRTDTVRLSAWLVKWAGLPIEWGTTSQRQTCALLLGRMQDNLERLVTHPLNAIHLSDLWINIVLDLEAVGACIEQPLRQDHDIWQESLRSLSVETQKRLQTIIGSHDYLPWFTDLDALLKLAWQLEGACSKAALTAELDMVQNILRSIQLFVDDSFEDSPSLTCLPWAVVHELMKVASDVTLPISDGTRPASYEKAKFSNTLWTLQLAFRIANRGRLCVLAYTVANTQEDSVAALHFTLMSLYSTLLELLAGRIEPNEHDEEIFQKATARKFGDPKPALGLIGKLRVLVDQLDSDVEVCRQGRLGDVNEDVMRLLGGLPPAFPDDAEAQSSAQSEAELSDTDDDGDGEDFQTDLFDASPLSAGEVQAGLRARRVPGTCEWLLRHEDFGAWAASDVSTTFSPHGVV</sequence>
<organism evidence="2 3">
    <name type="scientific">Staphylotrichum longicolle</name>
    <dbReference type="NCBI Taxonomy" id="669026"/>
    <lineage>
        <taxon>Eukaryota</taxon>
        <taxon>Fungi</taxon>
        <taxon>Dikarya</taxon>
        <taxon>Ascomycota</taxon>
        <taxon>Pezizomycotina</taxon>
        <taxon>Sordariomycetes</taxon>
        <taxon>Sordariomycetidae</taxon>
        <taxon>Sordariales</taxon>
        <taxon>Chaetomiaceae</taxon>
        <taxon>Staphylotrichum</taxon>
    </lineage>
</organism>
<evidence type="ECO:0000256" key="1">
    <source>
        <dbReference type="SAM" id="MobiDB-lite"/>
    </source>
</evidence>
<evidence type="ECO:0000313" key="3">
    <source>
        <dbReference type="Proteomes" id="UP001197093"/>
    </source>
</evidence>
<protein>
    <submittedName>
        <fullName evidence="2">Uncharacterized protein</fullName>
    </submittedName>
</protein>
<evidence type="ECO:0000313" key="2">
    <source>
        <dbReference type="EMBL" id="KAG7290051.1"/>
    </source>
</evidence>
<comment type="caution">
    <text evidence="2">The sequence shown here is derived from an EMBL/GenBank/DDBJ whole genome shotgun (WGS) entry which is preliminary data.</text>
</comment>
<dbReference type="AlphaFoldDB" id="A0AAD4EYP7"/>
<feature type="region of interest" description="Disordered" evidence="1">
    <location>
        <begin position="597"/>
        <end position="636"/>
    </location>
</feature>
<dbReference type="Proteomes" id="UP001197093">
    <property type="component" value="Unassembled WGS sequence"/>
</dbReference>
<gene>
    <name evidence="2" type="ORF">NEMBOFW57_000043</name>
</gene>
<feature type="compositionally biased region" description="Low complexity" evidence="1">
    <location>
        <begin position="220"/>
        <end position="229"/>
    </location>
</feature>
<keyword evidence="3" id="KW-1185">Reference proteome</keyword>
<feature type="compositionally biased region" description="Acidic residues" evidence="1">
    <location>
        <begin position="616"/>
        <end position="630"/>
    </location>
</feature>
<feature type="region of interest" description="Disordered" evidence="1">
    <location>
        <begin position="220"/>
        <end position="243"/>
    </location>
</feature>